<feature type="region of interest" description="Disordered" evidence="1">
    <location>
        <begin position="482"/>
        <end position="507"/>
    </location>
</feature>
<keyword evidence="3" id="KW-0732">Signal</keyword>
<protein>
    <recommendedName>
        <fullName evidence="6">Mid2 domain-containing protein</fullName>
    </recommendedName>
</protein>
<evidence type="ECO:0000256" key="3">
    <source>
        <dbReference type="SAM" id="SignalP"/>
    </source>
</evidence>
<name>A0A8H7TUH9_BIOOC</name>
<dbReference type="EMBL" id="JADCTT010000001">
    <property type="protein sequence ID" value="KAF9760474.1"/>
    <property type="molecule type" value="Genomic_DNA"/>
</dbReference>
<feature type="transmembrane region" description="Helical" evidence="2">
    <location>
        <begin position="518"/>
        <end position="542"/>
    </location>
</feature>
<dbReference type="Proteomes" id="UP000616885">
    <property type="component" value="Unassembled WGS sequence"/>
</dbReference>
<evidence type="ECO:0008006" key="6">
    <source>
        <dbReference type="Google" id="ProtNLM"/>
    </source>
</evidence>
<accession>A0A8H7TUH9</accession>
<comment type="caution">
    <text evidence="4">The sequence shown here is derived from an EMBL/GenBank/DDBJ whole genome shotgun (WGS) entry which is preliminary data.</text>
</comment>
<keyword evidence="2" id="KW-1133">Transmembrane helix</keyword>
<organism evidence="4 5">
    <name type="scientific">Bionectria ochroleuca</name>
    <name type="common">Gliocladium roseum</name>
    <dbReference type="NCBI Taxonomy" id="29856"/>
    <lineage>
        <taxon>Eukaryota</taxon>
        <taxon>Fungi</taxon>
        <taxon>Dikarya</taxon>
        <taxon>Ascomycota</taxon>
        <taxon>Pezizomycotina</taxon>
        <taxon>Sordariomycetes</taxon>
        <taxon>Hypocreomycetidae</taxon>
        <taxon>Hypocreales</taxon>
        <taxon>Bionectriaceae</taxon>
        <taxon>Clonostachys</taxon>
    </lineage>
</organism>
<feature type="compositionally biased region" description="Low complexity" evidence="1">
    <location>
        <begin position="483"/>
        <end position="507"/>
    </location>
</feature>
<keyword evidence="2" id="KW-0812">Transmembrane</keyword>
<evidence type="ECO:0000256" key="2">
    <source>
        <dbReference type="SAM" id="Phobius"/>
    </source>
</evidence>
<feature type="signal peptide" evidence="3">
    <location>
        <begin position="1"/>
        <end position="21"/>
    </location>
</feature>
<feature type="chain" id="PRO_5034981418" description="Mid2 domain-containing protein" evidence="3">
    <location>
        <begin position="22"/>
        <end position="567"/>
    </location>
</feature>
<gene>
    <name evidence="4" type="ORF">IM811_002168</name>
</gene>
<evidence type="ECO:0000313" key="5">
    <source>
        <dbReference type="Proteomes" id="UP000616885"/>
    </source>
</evidence>
<evidence type="ECO:0000256" key="1">
    <source>
        <dbReference type="SAM" id="MobiDB-lite"/>
    </source>
</evidence>
<proteinExistence type="predicted"/>
<keyword evidence="2" id="KW-0472">Membrane</keyword>
<dbReference type="AlphaFoldDB" id="A0A8H7TUH9"/>
<reference evidence="4" key="1">
    <citation type="submission" date="2020-10" db="EMBL/GenBank/DDBJ databases">
        <title>High-Quality Genome Resource of Clonostachys rosea strain S41 by Oxford Nanopore Long-Read Sequencing.</title>
        <authorList>
            <person name="Wang H."/>
        </authorList>
    </citation>
    <scope>NUCLEOTIDE SEQUENCE</scope>
    <source>
        <strain evidence="4">S41</strain>
    </source>
</reference>
<evidence type="ECO:0000313" key="4">
    <source>
        <dbReference type="EMBL" id="KAF9760474.1"/>
    </source>
</evidence>
<sequence>MLFRLLILALLLTLLTLTANAGSAMVPAQMDASSPYILSSLAKRLENAARDNKEYSNSTSIDKSFRNATVFKFKGDTETPGNATAEASIEVICKFCYFKGNAGAKITVKDDFNASQAYHTLENSVSGTMRNLTKWVEDIDLDISEASLVIPPPANINFEVEIPDFPDCILELTLDDAELYVELSTTFGAGLTYTLLLFTKPLGVELGDDLFLGLIFSVDLILSLESQITIEHGFHIKLDEGLLLRMAMFSKEASAVELNGAKFESLPVQIETSGTVIHAILRLSVRAGFAFEADLLPGPEIELGPFNSEDWKASAGLETKLYVNVADLKSNITAFGEEDCPLQIEESFQFAVGAAAGAYVGIGEQTWGPRPQTEVPIFPTTFAKTCLSQEAQATAKVRFQRAESESGIETVTLSRDKTYTAKGCVEPGVIDCPASAQVVKEYQSMETLITTALAGASVTWPETIVTRVASTKGFGDNAIDINSSASGSTTPTATGGQQEQNGDSGFFDKSSGGVSNKLIIGLSVGLGVPVLLAIIGGIMIYVRKRRSFVYSPQPQVASEDIQVENKG</sequence>